<dbReference type="PANTHER" id="PTHR37542">
    <property type="entry name" value="HELO DOMAIN-CONTAINING PROTEIN-RELATED"/>
    <property type="match status" value="1"/>
</dbReference>
<dbReference type="PANTHER" id="PTHR37542:SF1">
    <property type="entry name" value="PRION-INHIBITION AND PROPAGATION HELO DOMAIN-CONTAINING PROTEIN"/>
    <property type="match status" value="1"/>
</dbReference>
<dbReference type="PROSITE" id="PS50011">
    <property type="entry name" value="PROTEIN_KINASE_DOM"/>
    <property type="match status" value="1"/>
</dbReference>
<evidence type="ECO:0000313" key="2">
    <source>
        <dbReference type="EMBL" id="KAF2269646.1"/>
    </source>
</evidence>
<reference evidence="3" key="1">
    <citation type="journal article" date="2020" name="Stud. Mycol.">
        <title>101 Dothideomycetes genomes: A test case for predicting lifestyles and emergence of pathogens.</title>
        <authorList>
            <person name="Haridas S."/>
            <person name="Albert R."/>
            <person name="Binder M."/>
            <person name="Bloem J."/>
            <person name="LaButti K."/>
            <person name="Salamov A."/>
            <person name="Andreopoulos B."/>
            <person name="Baker S."/>
            <person name="Barry K."/>
            <person name="Bills G."/>
            <person name="Bluhm B."/>
            <person name="Cannon C."/>
            <person name="Castanera R."/>
            <person name="Culley D."/>
            <person name="Daum C."/>
            <person name="Ezra D."/>
            <person name="Gonzalez J."/>
            <person name="Henrissat B."/>
            <person name="Kuo A."/>
            <person name="Liang C."/>
            <person name="Lipzen A."/>
            <person name="Lutzoni F."/>
            <person name="Magnuson J."/>
            <person name="Mondo S."/>
            <person name="Nolan M."/>
            <person name="Ohm R."/>
            <person name="Pangilinan J."/>
            <person name="Park H.-J."/>
            <person name="Ramirez L."/>
            <person name="Alfaro M."/>
            <person name="Sun H."/>
            <person name="Tritt A."/>
            <person name="Yoshinaga Y."/>
            <person name="Zwiers L.-H."/>
            <person name="Turgeon B."/>
            <person name="Goodwin S."/>
            <person name="Spatafora J."/>
            <person name="Crous P."/>
            <person name="Grigoriev I."/>
        </authorList>
    </citation>
    <scope>NUCLEOTIDE SEQUENCE [LARGE SCALE GENOMIC DNA]</scope>
    <source>
        <strain evidence="3">CBS 304.66</strain>
    </source>
</reference>
<feature type="domain" description="Protein kinase" evidence="1">
    <location>
        <begin position="306"/>
        <end position="634"/>
    </location>
</feature>
<accession>A0A9P4TNT5</accession>
<name>A0A9P4TNT5_9PLEO</name>
<dbReference type="Pfam" id="PF14479">
    <property type="entry name" value="HeLo"/>
    <property type="match status" value="1"/>
</dbReference>
<sequence>MSDPFSITGLGIGAASITLQIFDGCLKGYRYFESATNMTAECESIKIRIMMEYSRLQQWGDASGLTDKNRHKQYDKKMRVNAALIEAILTEIRSELKLLRKASLKRNDLELSEADLFDSPQEGMLGDSSRHIFSRRPIESIDLQKFEMIFHSPFIPQEKRRYPKGINGIISMAKGTKAIVTQPKRMQWALRDKAKITASVDRLKGLVDHLQGMLDETQMQVLLDTTHETWMAMLQIQSSVEGMQKLLEAMQADDVQSAMPDSVRLSEASTLVGSVTTTTQHNVLRNEPQTFYERLTFFSIVAAKQLELHESHIEGGYETTWSNLRISQTEFTNLQQTEPKLVRSSRTFASYQGRTVWIEWKPYIPVRPPITSPEQVATKKGPDPFVLKNVERLVWLLRTPNRPEEFCVPVCNGYFVEEGRNCFGIVYELKDQTTGVDKPTSLFERLLDKPPTLQERIRIARRLARCLMHLHAVNWLHKGIRSSNILFADSGSEVPKDIYISGLEYARPDEAGLTNTAPVEDLSWGEYLHPGYLGPNRRKGYRKTYDIYSLGIVLLEIAHWRPAERILNFRSSSLGGREESGDNGARAAKEVPDDETIAKSLPNLSAVRDRLLESELTPLEHVKCTMGERYHSVVRACLVGMEAFGLNDDLSQSDAAIAALLQQAYLRIVIDVLETITV</sequence>
<dbReference type="OrthoDB" id="1911848at2759"/>
<evidence type="ECO:0000259" key="1">
    <source>
        <dbReference type="PROSITE" id="PS50011"/>
    </source>
</evidence>
<dbReference type="InterPro" id="IPR000719">
    <property type="entry name" value="Prot_kinase_dom"/>
</dbReference>
<evidence type="ECO:0000313" key="3">
    <source>
        <dbReference type="Proteomes" id="UP000800093"/>
    </source>
</evidence>
<comment type="caution">
    <text evidence="2">The sequence shown here is derived from an EMBL/GenBank/DDBJ whole genome shotgun (WGS) entry which is preliminary data.</text>
</comment>
<proteinExistence type="predicted"/>
<dbReference type="InterPro" id="IPR029498">
    <property type="entry name" value="HeLo_dom"/>
</dbReference>
<dbReference type="Proteomes" id="UP000800093">
    <property type="component" value="Unassembled WGS sequence"/>
</dbReference>
<dbReference type="GO" id="GO:0004672">
    <property type="term" value="F:protein kinase activity"/>
    <property type="evidence" value="ECO:0007669"/>
    <property type="project" value="InterPro"/>
</dbReference>
<dbReference type="Gene3D" id="1.10.510.10">
    <property type="entry name" value="Transferase(Phosphotransferase) domain 1"/>
    <property type="match status" value="1"/>
</dbReference>
<keyword evidence="3" id="KW-1185">Reference proteome</keyword>
<dbReference type="AlphaFoldDB" id="A0A9P4TNT5"/>
<protein>
    <recommendedName>
        <fullName evidence="1">Protein kinase domain-containing protein</fullName>
    </recommendedName>
</protein>
<dbReference type="InterPro" id="IPR038305">
    <property type="entry name" value="HeLo_sf"/>
</dbReference>
<organism evidence="2 3">
    <name type="scientific">Lojkania enalia</name>
    <dbReference type="NCBI Taxonomy" id="147567"/>
    <lineage>
        <taxon>Eukaryota</taxon>
        <taxon>Fungi</taxon>
        <taxon>Dikarya</taxon>
        <taxon>Ascomycota</taxon>
        <taxon>Pezizomycotina</taxon>
        <taxon>Dothideomycetes</taxon>
        <taxon>Pleosporomycetidae</taxon>
        <taxon>Pleosporales</taxon>
        <taxon>Pleosporales incertae sedis</taxon>
        <taxon>Lojkania</taxon>
    </lineage>
</organism>
<gene>
    <name evidence="2" type="ORF">CC78DRAFT_452780</name>
</gene>
<dbReference type="EMBL" id="ML986581">
    <property type="protein sequence ID" value="KAF2269646.1"/>
    <property type="molecule type" value="Genomic_DNA"/>
</dbReference>
<dbReference type="SUPFAM" id="SSF56112">
    <property type="entry name" value="Protein kinase-like (PK-like)"/>
    <property type="match status" value="1"/>
</dbReference>
<dbReference type="GO" id="GO:0005524">
    <property type="term" value="F:ATP binding"/>
    <property type="evidence" value="ECO:0007669"/>
    <property type="project" value="InterPro"/>
</dbReference>
<dbReference type="Gene3D" id="1.20.120.1020">
    <property type="entry name" value="Prion-inhibition and propagation, HeLo domain"/>
    <property type="match status" value="1"/>
</dbReference>
<dbReference type="InterPro" id="IPR011009">
    <property type="entry name" value="Kinase-like_dom_sf"/>
</dbReference>